<organism evidence="9 10">
    <name type="scientific">Anaeromyxobacter dehalogenans (strain 2CP-C)</name>
    <dbReference type="NCBI Taxonomy" id="290397"/>
    <lineage>
        <taxon>Bacteria</taxon>
        <taxon>Pseudomonadati</taxon>
        <taxon>Myxococcota</taxon>
        <taxon>Myxococcia</taxon>
        <taxon>Myxococcales</taxon>
        <taxon>Cystobacterineae</taxon>
        <taxon>Anaeromyxobacteraceae</taxon>
        <taxon>Anaeromyxobacter</taxon>
    </lineage>
</organism>
<dbReference type="Gene3D" id="3.90.550.10">
    <property type="entry name" value="Spore Coat Polysaccharide Biosynthesis Protein SpsA, Chain A"/>
    <property type="match status" value="1"/>
</dbReference>
<dbReference type="EMBL" id="CP000251">
    <property type="protein sequence ID" value="ABC83125.1"/>
    <property type="molecule type" value="Genomic_DNA"/>
</dbReference>
<dbReference type="GO" id="GO:0099621">
    <property type="term" value="F:undecaprenyl-phosphate 4-deoxy-4-formamido-L-arabinose transferase activity"/>
    <property type="evidence" value="ECO:0007669"/>
    <property type="project" value="TreeGrafter"/>
</dbReference>
<evidence type="ECO:0000256" key="6">
    <source>
        <dbReference type="ARBA" id="ARBA00022989"/>
    </source>
</evidence>
<dbReference type="InterPro" id="IPR029044">
    <property type="entry name" value="Nucleotide-diphossugar_trans"/>
</dbReference>
<dbReference type="PANTHER" id="PTHR48090:SF3">
    <property type="entry name" value="UNDECAPRENYL-PHOSPHATE 4-DEOXY-4-FORMAMIDO-L-ARABINOSE TRANSFERASE"/>
    <property type="match status" value="1"/>
</dbReference>
<dbReference type="SUPFAM" id="SSF53448">
    <property type="entry name" value="Nucleotide-diphospho-sugar transferases"/>
    <property type="match status" value="1"/>
</dbReference>
<evidence type="ECO:0000313" key="9">
    <source>
        <dbReference type="EMBL" id="ABC83125.1"/>
    </source>
</evidence>
<dbReference type="InterPro" id="IPR050256">
    <property type="entry name" value="Glycosyltransferase_2"/>
</dbReference>
<dbReference type="PANTHER" id="PTHR48090">
    <property type="entry name" value="UNDECAPRENYL-PHOSPHATE 4-DEOXY-4-FORMAMIDO-L-ARABINOSE TRANSFERASE-RELATED"/>
    <property type="match status" value="1"/>
</dbReference>
<keyword evidence="4" id="KW-0812">Transmembrane</keyword>
<evidence type="ECO:0000256" key="7">
    <source>
        <dbReference type="ARBA" id="ARBA00023136"/>
    </source>
</evidence>
<dbReference type="OrthoDB" id="9802649at2"/>
<name>Q2IEW5_ANADE</name>
<feature type="domain" description="Glycosyltransferase 2-like" evidence="8">
    <location>
        <begin position="6"/>
        <end position="163"/>
    </location>
</feature>
<keyword evidence="5" id="KW-0448">Lipopolysaccharide biosynthesis</keyword>
<evidence type="ECO:0000256" key="3">
    <source>
        <dbReference type="ARBA" id="ARBA00022679"/>
    </source>
</evidence>
<dbReference type="GO" id="GO:0005886">
    <property type="term" value="C:plasma membrane"/>
    <property type="evidence" value="ECO:0007669"/>
    <property type="project" value="TreeGrafter"/>
</dbReference>
<dbReference type="HOGENOM" id="CLU_033536_11_0_7"/>
<evidence type="ECO:0000313" key="10">
    <source>
        <dbReference type="Proteomes" id="UP000001935"/>
    </source>
</evidence>
<evidence type="ECO:0000256" key="4">
    <source>
        <dbReference type="ARBA" id="ARBA00022692"/>
    </source>
</evidence>
<evidence type="ECO:0000259" key="8">
    <source>
        <dbReference type="Pfam" id="PF00535"/>
    </source>
</evidence>
<dbReference type="AlphaFoldDB" id="Q2IEW5"/>
<reference evidence="9 10" key="1">
    <citation type="submission" date="2006-01" db="EMBL/GenBank/DDBJ databases">
        <title>Complete sequence of Anaeromyxobacter dehalogenans 2CP-C.</title>
        <authorList>
            <consortium name="US DOE Joint Genome Institute"/>
            <person name="Copeland A."/>
            <person name="Lucas S."/>
            <person name="Lapidus A."/>
            <person name="Barry K."/>
            <person name="Detter J.C."/>
            <person name="Glavina T."/>
            <person name="Hammon N."/>
            <person name="Israni S."/>
            <person name="Pitluck S."/>
            <person name="Brettin T."/>
            <person name="Bruce D."/>
            <person name="Han C."/>
            <person name="Tapia R."/>
            <person name="Gilna P."/>
            <person name="Kiss H."/>
            <person name="Schmutz J."/>
            <person name="Larimer F."/>
            <person name="Land M."/>
            <person name="Kyrpides N."/>
            <person name="Anderson I."/>
            <person name="Sanford R.A."/>
            <person name="Ritalahti K.M."/>
            <person name="Thomas H.S."/>
            <person name="Kirby J.R."/>
            <person name="Zhulin I.B."/>
            <person name="Loeffler F.E."/>
            <person name="Richardson P."/>
        </authorList>
    </citation>
    <scope>NUCLEOTIDE SEQUENCE [LARGE SCALE GENOMIC DNA]</scope>
    <source>
        <strain evidence="9 10">2CP-C</strain>
    </source>
</reference>
<proteinExistence type="predicted"/>
<keyword evidence="7" id="KW-0472">Membrane</keyword>
<keyword evidence="2" id="KW-0328">Glycosyltransferase</keyword>
<dbReference type="GO" id="GO:0009103">
    <property type="term" value="P:lipopolysaccharide biosynthetic process"/>
    <property type="evidence" value="ECO:0007669"/>
    <property type="project" value="UniProtKB-KW"/>
</dbReference>
<sequence length="237" mass="26849">MDPTLTVIVPVFDEEDNLERVGRELSAYLDRTSTPAQILFVNDGSRDRSGPMIEALCAADPRFHFIHLARNSGLSAALKAGFDHVETRWAGYIDSDLQTSPDDFDLLMPFAAEYELVTGVRVKRKDTLVKKLSSRIANAIRRSFTHDGASDTGCPLKVIRADVARRIPFFKGMHRFLPALVQLDGGKVKEVPVRHFPRVAGESKYHLWNRLLGPTADLFAYRWMRSRYIRYEIAKKG</sequence>
<dbReference type="STRING" id="290397.Adeh_3358"/>
<keyword evidence="1" id="KW-1003">Cell membrane</keyword>
<protein>
    <submittedName>
        <fullName evidence="9">Glycosyl transferase, family 2</fullName>
    </submittedName>
</protein>
<gene>
    <name evidence="9" type="ordered locus">Adeh_3358</name>
</gene>
<evidence type="ECO:0000256" key="1">
    <source>
        <dbReference type="ARBA" id="ARBA00022475"/>
    </source>
</evidence>
<dbReference type="Pfam" id="PF00535">
    <property type="entry name" value="Glycos_transf_2"/>
    <property type="match status" value="1"/>
</dbReference>
<dbReference type="CAZy" id="GT2">
    <property type="family name" value="Glycosyltransferase Family 2"/>
</dbReference>
<keyword evidence="3 9" id="KW-0808">Transferase</keyword>
<evidence type="ECO:0000256" key="2">
    <source>
        <dbReference type="ARBA" id="ARBA00022676"/>
    </source>
</evidence>
<dbReference type="CDD" id="cd04187">
    <property type="entry name" value="DPM1_like_bac"/>
    <property type="match status" value="1"/>
</dbReference>
<dbReference type="eggNOG" id="COG0463">
    <property type="taxonomic scope" value="Bacteria"/>
</dbReference>
<evidence type="ECO:0000256" key="5">
    <source>
        <dbReference type="ARBA" id="ARBA00022985"/>
    </source>
</evidence>
<keyword evidence="6" id="KW-1133">Transmembrane helix</keyword>
<dbReference type="KEGG" id="ade:Adeh_3358"/>
<dbReference type="RefSeq" id="WP_011422407.1">
    <property type="nucleotide sequence ID" value="NC_007760.1"/>
</dbReference>
<dbReference type="InterPro" id="IPR001173">
    <property type="entry name" value="Glyco_trans_2-like"/>
</dbReference>
<dbReference type="Proteomes" id="UP000001935">
    <property type="component" value="Chromosome"/>
</dbReference>
<accession>Q2IEW5</accession>